<sequence length="816" mass="90667">MIQIKKITLLGLLFLLITGLAFAQGNAGKIVGTVKSGGKSIEGATVSLLSSKDSSLVKMVVSDKDGNYVINKITSGKYLISVAALNYTTTYSKEIAVVKDGDYVTAGAIELVAAANGLANVTVATKRPAIEARPDKMVVNVDAAVTNVGSTALEVLEKSPGVVVDKDGNISLNGKSGVTVMIDGKPSYVSGADLTNLLSSMNANQLDQIELMSNPSSKFDAAGNSGIINIKTKKNKAKGFNGSVTASYGQGRYPKTNNSLNLNYRNGKFNVFMNYALNGGQGFGDLHIMRTYTGSDGKVTSIFDQPTHFKGSNLTNSLKVGMDYYLSQKTTIGFVANGFITNRTGKNNSTGYLQDASGNTDSIAQTNSRDDSHWTNGSFNLNLRHQFDSARELTADADYIRYGATNTQNFINHSYYPDGTDISMDILRGNLPSDIRIYSFKSDYTQSFKKSLKLETGIKTSYVKTDNTADYYNWYNNDWKIDYEKTNHFIYEENINAAYANLNKQWKKFSLQLGLRFENTNYKGHQLGNEQRKDSAFNRTYNNLFPTLYTSYNVDSSNQLTVSYGRRIDRPAYQDLNPFLFFINKYTYAQGNPFLLPQYTNNLELSHVWKNKITTTLSYSKTTQYFTNIFRTEGEVTILTDGNLGEMKNFGARVNWQQDVVKWWNVNINVNANYKKVNGFANGSGIVSAAWNGQLNVNNQFKFEKGWAAELSGFYNSKDIEGQFIIGPFGQVSAGVSKQVLKNKGTVKLNVRDIFYTQVIDGHIKYQNVNEHFIQSRDSRVVNISFTWRFGKPLKDAPRKKNDNGASEEQNRVKAG</sequence>
<dbReference type="InterPro" id="IPR041700">
    <property type="entry name" value="OMP_b-brl_3"/>
</dbReference>
<keyword evidence="12" id="KW-1185">Reference proteome</keyword>
<feature type="chain" id="PRO_5046161532" evidence="9">
    <location>
        <begin position="24"/>
        <end position="816"/>
    </location>
</feature>
<evidence type="ECO:0000256" key="6">
    <source>
        <dbReference type="ARBA" id="ARBA00023237"/>
    </source>
</evidence>
<dbReference type="Pfam" id="PF14905">
    <property type="entry name" value="OMP_b-brl_3"/>
    <property type="match status" value="1"/>
</dbReference>
<evidence type="ECO:0000256" key="8">
    <source>
        <dbReference type="SAM" id="MobiDB-lite"/>
    </source>
</evidence>
<evidence type="ECO:0000256" key="3">
    <source>
        <dbReference type="ARBA" id="ARBA00022452"/>
    </source>
</evidence>
<evidence type="ECO:0000256" key="1">
    <source>
        <dbReference type="ARBA" id="ARBA00004571"/>
    </source>
</evidence>
<dbReference type="EMBL" id="JAULBC010000001">
    <property type="protein sequence ID" value="MEX6686195.1"/>
    <property type="molecule type" value="Genomic_DNA"/>
</dbReference>
<dbReference type="Gene3D" id="2.40.170.20">
    <property type="entry name" value="TonB-dependent receptor, beta-barrel domain"/>
    <property type="match status" value="1"/>
</dbReference>
<evidence type="ECO:0000256" key="4">
    <source>
        <dbReference type="ARBA" id="ARBA00022692"/>
    </source>
</evidence>
<dbReference type="Gene3D" id="2.60.40.1120">
    <property type="entry name" value="Carboxypeptidase-like, regulatory domain"/>
    <property type="match status" value="1"/>
</dbReference>
<gene>
    <name evidence="11" type="ORF">QTN47_01745</name>
</gene>
<feature type="domain" description="Outer membrane protein beta-barrel" evidence="10">
    <location>
        <begin position="385"/>
        <end position="788"/>
    </location>
</feature>
<evidence type="ECO:0000313" key="11">
    <source>
        <dbReference type="EMBL" id="MEX6686195.1"/>
    </source>
</evidence>
<comment type="similarity">
    <text evidence="7">Belongs to the TonB-dependent receptor family.</text>
</comment>
<organism evidence="11 12">
    <name type="scientific">Danxiaibacter flavus</name>
    <dbReference type="NCBI Taxonomy" id="3049108"/>
    <lineage>
        <taxon>Bacteria</taxon>
        <taxon>Pseudomonadati</taxon>
        <taxon>Bacteroidota</taxon>
        <taxon>Chitinophagia</taxon>
        <taxon>Chitinophagales</taxon>
        <taxon>Chitinophagaceae</taxon>
        <taxon>Danxiaibacter</taxon>
    </lineage>
</organism>
<dbReference type="SUPFAM" id="SSF49478">
    <property type="entry name" value="Cna protein B-type domain"/>
    <property type="match status" value="1"/>
</dbReference>
<keyword evidence="6 7" id="KW-0998">Cell outer membrane</keyword>
<dbReference type="SUPFAM" id="SSF56935">
    <property type="entry name" value="Porins"/>
    <property type="match status" value="1"/>
</dbReference>
<dbReference type="Pfam" id="PF13620">
    <property type="entry name" value="CarboxypepD_reg"/>
    <property type="match status" value="1"/>
</dbReference>
<evidence type="ECO:0000313" key="12">
    <source>
        <dbReference type="Proteomes" id="UP001560573"/>
    </source>
</evidence>
<evidence type="ECO:0000256" key="7">
    <source>
        <dbReference type="PROSITE-ProRule" id="PRU01360"/>
    </source>
</evidence>
<dbReference type="PANTHER" id="PTHR40980:SF4">
    <property type="entry name" value="TONB-DEPENDENT RECEPTOR-LIKE BETA-BARREL DOMAIN-CONTAINING PROTEIN"/>
    <property type="match status" value="1"/>
</dbReference>
<comment type="subcellular location">
    <subcellularLocation>
        <location evidence="1 7">Cell outer membrane</location>
        <topology evidence="1 7">Multi-pass membrane protein</topology>
    </subcellularLocation>
</comment>
<feature type="region of interest" description="Disordered" evidence="8">
    <location>
        <begin position="794"/>
        <end position="816"/>
    </location>
</feature>
<dbReference type="Proteomes" id="UP001560573">
    <property type="component" value="Unassembled WGS sequence"/>
</dbReference>
<keyword evidence="11" id="KW-0675">Receptor</keyword>
<dbReference type="RefSeq" id="WP_369327586.1">
    <property type="nucleotide sequence ID" value="NZ_JAULBC010000001.1"/>
</dbReference>
<evidence type="ECO:0000256" key="5">
    <source>
        <dbReference type="ARBA" id="ARBA00023136"/>
    </source>
</evidence>
<keyword evidence="4 7" id="KW-0812">Transmembrane</keyword>
<dbReference type="Gene3D" id="2.170.130.10">
    <property type="entry name" value="TonB-dependent receptor, plug domain"/>
    <property type="match status" value="1"/>
</dbReference>
<protein>
    <submittedName>
        <fullName evidence="11">TonB-dependent receptor</fullName>
    </submittedName>
</protein>
<dbReference type="InterPro" id="IPR039426">
    <property type="entry name" value="TonB-dep_rcpt-like"/>
</dbReference>
<comment type="caution">
    <text evidence="11">The sequence shown here is derived from an EMBL/GenBank/DDBJ whole genome shotgun (WGS) entry which is preliminary data.</text>
</comment>
<dbReference type="InterPro" id="IPR036942">
    <property type="entry name" value="Beta-barrel_TonB_sf"/>
</dbReference>
<name>A0ABV3Z9B9_9BACT</name>
<accession>A0ABV3Z9B9</accession>
<evidence type="ECO:0000256" key="9">
    <source>
        <dbReference type="SAM" id="SignalP"/>
    </source>
</evidence>
<evidence type="ECO:0000259" key="10">
    <source>
        <dbReference type="Pfam" id="PF14905"/>
    </source>
</evidence>
<keyword evidence="5 7" id="KW-0472">Membrane</keyword>
<proteinExistence type="inferred from homology"/>
<dbReference type="PROSITE" id="PS52016">
    <property type="entry name" value="TONB_DEPENDENT_REC_3"/>
    <property type="match status" value="1"/>
</dbReference>
<dbReference type="PANTHER" id="PTHR40980">
    <property type="entry name" value="PLUG DOMAIN-CONTAINING PROTEIN"/>
    <property type="match status" value="1"/>
</dbReference>
<keyword evidence="2 7" id="KW-0813">Transport</keyword>
<dbReference type="InterPro" id="IPR037066">
    <property type="entry name" value="Plug_dom_sf"/>
</dbReference>
<keyword evidence="3 7" id="KW-1134">Transmembrane beta strand</keyword>
<evidence type="ECO:0000256" key="2">
    <source>
        <dbReference type="ARBA" id="ARBA00022448"/>
    </source>
</evidence>
<keyword evidence="9" id="KW-0732">Signal</keyword>
<feature type="signal peptide" evidence="9">
    <location>
        <begin position="1"/>
        <end position="23"/>
    </location>
</feature>
<reference evidence="11 12" key="1">
    <citation type="submission" date="2023-07" db="EMBL/GenBank/DDBJ databases">
        <authorList>
            <person name="Lian W.-H."/>
        </authorList>
    </citation>
    <scope>NUCLEOTIDE SEQUENCE [LARGE SCALE GENOMIC DNA]</scope>
    <source>
        <strain evidence="11 12">SYSU DXS3180</strain>
    </source>
</reference>